<keyword evidence="1" id="KW-0812">Transmembrane</keyword>
<reference evidence="2 3" key="1">
    <citation type="submission" date="2019-01" db="EMBL/GenBank/DDBJ databases">
        <authorList>
            <person name="Sayadi A."/>
        </authorList>
    </citation>
    <scope>NUCLEOTIDE SEQUENCE [LARGE SCALE GENOMIC DNA]</scope>
</reference>
<name>A0A653DJC0_CALMS</name>
<accession>A0A653DJC0</accession>
<keyword evidence="3" id="KW-1185">Reference proteome</keyword>
<sequence length="160" mass="18148">KHKTTAGHTRVARTPPYRCGSLANSAAENLNSRRFDGVRRPSLHGVTGTNAPLPVLRWNRLKRRFAALAPASRSVTRVTRRTGGSFDQRWKHDTDSDMDEDWNTSYVFGIDNESGWGGRYFFTYYSEFGDKPYVQTILEVAMFSFIFFVSLVANISIVVC</sequence>
<feature type="transmembrane region" description="Helical" evidence="1">
    <location>
        <begin position="140"/>
        <end position="159"/>
    </location>
</feature>
<dbReference type="OrthoDB" id="9880339at2759"/>
<keyword evidence="1" id="KW-1133">Transmembrane helix</keyword>
<feature type="non-terminal residue" evidence="2">
    <location>
        <position position="1"/>
    </location>
</feature>
<dbReference type="AlphaFoldDB" id="A0A653DJC0"/>
<evidence type="ECO:0000313" key="3">
    <source>
        <dbReference type="Proteomes" id="UP000410492"/>
    </source>
</evidence>
<dbReference type="EMBL" id="CAACVG010012470">
    <property type="protein sequence ID" value="VEN60306.1"/>
    <property type="molecule type" value="Genomic_DNA"/>
</dbReference>
<proteinExistence type="predicted"/>
<evidence type="ECO:0000256" key="1">
    <source>
        <dbReference type="SAM" id="Phobius"/>
    </source>
</evidence>
<keyword evidence="1" id="KW-0472">Membrane</keyword>
<dbReference type="Proteomes" id="UP000410492">
    <property type="component" value="Unassembled WGS sequence"/>
</dbReference>
<gene>
    <name evidence="2" type="ORF">CALMAC_LOCUS18050</name>
</gene>
<feature type="non-terminal residue" evidence="2">
    <location>
        <position position="160"/>
    </location>
</feature>
<protein>
    <submittedName>
        <fullName evidence="2">Uncharacterized protein</fullName>
    </submittedName>
</protein>
<organism evidence="2 3">
    <name type="scientific">Callosobruchus maculatus</name>
    <name type="common">Southern cowpea weevil</name>
    <name type="synonym">Pulse bruchid</name>
    <dbReference type="NCBI Taxonomy" id="64391"/>
    <lineage>
        <taxon>Eukaryota</taxon>
        <taxon>Metazoa</taxon>
        <taxon>Ecdysozoa</taxon>
        <taxon>Arthropoda</taxon>
        <taxon>Hexapoda</taxon>
        <taxon>Insecta</taxon>
        <taxon>Pterygota</taxon>
        <taxon>Neoptera</taxon>
        <taxon>Endopterygota</taxon>
        <taxon>Coleoptera</taxon>
        <taxon>Polyphaga</taxon>
        <taxon>Cucujiformia</taxon>
        <taxon>Chrysomeloidea</taxon>
        <taxon>Chrysomelidae</taxon>
        <taxon>Bruchinae</taxon>
        <taxon>Bruchini</taxon>
        <taxon>Callosobruchus</taxon>
    </lineage>
</organism>
<evidence type="ECO:0000313" key="2">
    <source>
        <dbReference type="EMBL" id="VEN60306.1"/>
    </source>
</evidence>